<accession>A0AAE1L890</accession>
<organism evidence="1 2">
    <name type="scientific">Frankliniella fusca</name>
    <dbReference type="NCBI Taxonomy" id="407009"/>
    <lineage>
        <taxon>Eukaryota</taxon>
        <taxon>Metazoa</taxon>
        <taxon>Ecdysozoa</taxon>
        <taxon>Arthropoda</taxon>
        <taxon>Hexapoda</taxon>
        <taxon>Insecta</taxon>
        <taxon>Pterygota</taxon>
        <taxon>Neoptera</taxon>
        <taxon>Paraneoptera</taxon>
        <taxon>Thysanoptera</taxon>
        <taxon>Terebrantia</taxon>
        <taxon>Thripoidea</taxon>
        <taxon>Thripidae</taxon>
        <taxon>Frankliniella</taxon>
    </lineage>
</organism>
<proteinExistence type="predicted"/>
<dbReference type="EMBL" id="JAHWGI010000147">
    <property type="protein sequence ID" value="KAK3910143.1"/>
    <property type="molecule type" value="Genomic_DNA"/>
</dbReference>
<reference evidence="1" key="1">
    <citation type="submission" date="2021-07" db="EMBL/GenBank/DDBJ databases">
        <authorList>
            <person name="Catto M.A."/>
            <person name="Jacobson A."/>
            <person name="Kennedy G."/>
            <person name="Labadie P."/>
            <person name="Hunt B.G."/>
            <person name="Srinivasan R."/>
        </authorList>
    </citation>
    <scope>NUCLEOTIDE SEQUENCE</scope>
    <source>
        <strain evidence="1">PL_HMW_Pooled</strain>
        <tissue evidence="1">Head</tissue>
    </source>
</reference>
<dbReference type="AlphaFoldDB" id="A0AAE1L890"/>
<evidence type="ECO:0000313" key="2">
    <source>
        <dbReference type="Proteomes" id="UP001219518"/>
    </source>
</evidence>
<comment type="caution">
    <text evidence="1">The sequence shown here is derived from an EMBL/GenBank/DDBJ whole genome shotgun (WGS) entry which is preliminary data.</text>
</comment>
<dbReference type="Proteomes" id="UP001219518">
    <property type="component" value="Unassembled WGS sequence"/>
</dbReference>
<name>A0AAE1L890_9NEOP</name>
<protein>
    <submittedName>
        <fullName evidence="1">Protein HIRA</fullName>
    </submittedName>
</protein>
<reference evidence="1" key="2">
    <citation type="journal article" date="2023" name="BMC Genomics">
        <title>Pest status, molecular evolution, and epigenetic factors derived from the genome assembly of Frankliniella fusca, a thysanopteran phytovirus vector.</title>
        <authorList>
            <person name="Catto M.A."/>
            <person name="Labadie P.E."/>
            <person name="Jacobson A.L."/>
            <person name="Kennedy G.G."/>
            <person name="Srinivasan R."/>
            <person name="Hunt B.G."/>
        </authorList>
    </citation>
    <scope>NUCLEOTIDE SEQUENCE</scope>
    <source>
        <strain evidence="1">PL_HMW_Pooled</strain>
    </source>
</reference>
<keyword evidence="2" id="KW-1185">Reference proteome</keyword>
<evidence type="ECO:0000313" key="1">
    <source>
        <dbReference type="EMBL" id="KAK3910143.1"/>
    </source>
</evidence>
<gene>
    <name evidence="1" type="ORF">KUF71_000721</name>
</gene>
<sequence>MRNITKACGGTINAYASALRPDEHYARYGVYSVGQAAAFIDGWDNNGWDNKTKRDAVMDFVDVIINVSIVR</sequence>